<dbReference type="PANTHER" id="PTHR43179">
    <property type="entry name" value="RHAMNOSYLTRANSFERASE WBBL"/>
    <property type="match status" value="1"/>
</dbReference>
<evidence type="ECO:0000313" key="7">
    <source>
        <dbReference type="Proteomes" id="UP000231553"/>
    </source>
</evidence>
<evidence type="ECO:0000256" key="4">
    <source>
        <dbReference type="SAM" id="MobiDB-lite"/>
    </source>
</evidence>
<feature type="non-terminal residue" evidence="6">
    <location>
        <position position="1"/>
    </location>
</feature>
<evidence type="ECO:0008006" key="8">
    <source>
        <dbReference type="Google" id="ProtNLM"/>
    </source>
</evidence>
<evidence type="ECO:0000256" key="3">
    <source>
        <dbReference type="ARBA" id="ARBA00022679"/>
    </source>
</evidence>
<dbReference type="InterPro" id="IPR029044">
    <property type="entry name" value="Nucleotide-diphossugar_trans"/>
</dbReference>
<comment type="caution">
    <text evidence="6">The sequence shown here is derived from an EMBL/GenBank/DDBJ whole genome shotgun (WGS) entry which is preliminary data.</text>
</comment>
<protein>
    <recommendedName>
        <fullName evidence="8">Glycosyltransferase</fullName>
    </recommendedName>
</protein>
<sequence length="275" mass="30510">ETGMRLACSRFDPDWIAVMDDDARPAPGALAAFHRLDKAGCEAVAAAVYTPGGEICEMNRPSRNPFWHAREFTRTLMRIGGRGGFHVRPEDYTGPGRQIDVASFVGLFVSRAAIGRVGFPDGRLFVYGEDGIYTLDLTRRGGRIWFAPGIVFEHDCDTFEGQRGRFRPLWKVYYYHRNLLLLYRMAAGWMFWPALLAVLPKWLSKIRHHPGERGRFLRLLGWAVRDGLARRTGGDHARVLALAGAEPPLSEPVSDSGFRGDSGPEGSAPVPGGRG</sequence>
<evidence type="ECO:0000313" key="6">
    <source>
        <dbReference type="EMBL" id="PJE33792.1"/>
    </source>
</evidence>
<feature type="region of interest" description="Disordered" evidence="4">
    <location>
        <begin position="247"/>
        <end position="275"/>
    </location>
</feature>
<comment type="similarity">
    <text evidence="1">Belongs to the glycosyltransferase 2 family.</text>
</comment>
<keyword evidence="3" id="KW-0808">Transferase</keyword>
<dbReference type="Proteomes" id="UP000231553">
    <property type="component" value="Unassembled WGS sequence"/>
</dbReference>
<dbReference type="Gene3D" id="3.90.550.10">
    <property type="entry name" value="Spore Coat Polysaccharide Biosynthesis Protein SpsA, Chain A"/>
    <property type="match status" value="1"/>
</dbReference>
<evidence type="ECO:0000256" key="5">
    <source>
        <dbReference type="SAM" id="Phobius"/>
    </source>
</evidence>
<keyword evidence="5" id="KW-1133">Transmembrane helix</keyword>
<feature type="transmembrane region" description="Helical" evidence="5">
    <location>
        <begin position="181"/>
        <end position="199"/>
    </location>
</feature>
<proteinExistence type="inferred from homology"/>
<dbReference type="PANTHER" id="PTHR43179:SF12">
    <property type="entry name" value="GALACTOFURANOSYLTRANSFERASE GLFT2"/>
    <property type="match status" value="1"/>
</dbReference>
<keyword evidence="5" id="KW-0812">Transmembrane</keyword>
<gene>
    <name evidence="6" type="ORF">CVM52_25610</name>
</gene>
<name>A0A2M8ITE4_9RHOB</name>
<evidence type="ECO:0000256" key="1">
    <source>
        <dbReference type="ARBA" id="ARBA00006739"/>
    </source>
</evidence>
<keyword evidence="5" id="KW-0472">Membrane</keyword>
<dbReference type="EMBL" id="PGTB01000330">
    <property type="protein sequence ID" value="PJE33792.1"/>
    <property type="molecule type" value="Genomic_DNA"/>
</dbReference>
<dbReference type="GO" id="GO:0016757">
    <property type="term" value="F:glycosyltransferase activity"/>
    <property type="evidence" value="ECO:0007669"/>
    <property type="project" value="UniProtKB-KW"/>
</dbReference>
<organism evidence="6 7">
    <name type="scientific">Pseudooceanicola lipolyticus</name>
    <dbReference type="NCBI Taxonomy" id="2029104"/>
    <lineage>
        <taxon>Bacteria</taxon>
        <taxon>Pseudomonadati</taxon>
        <taxon>Pseudomonadota</taxon>
        <taxon>Alphaproteobacteria</taxon>
        <taxon>Rhodobacterales</taxon>
        <taxon>Paracoccaceae</taxon>
        <taxon>Pseudooceanicola</taxon>
    </lineage>
</organism>
<keyword evidence="2" id="KW-0328">Glycosyltransferase</keyword>
<dbReference type="SUPFAM" id="SSF53448">
    <property type="entry name" value="Nucleotide-diphospho-sugar transferases"/>
    <property type="match status" value="1"/>
</dbReference>
<evidence type="ECO:0000256" key="2">
    <source>
        <dbReference type="ARBA" id="ARBA00022676"/>
    </source>
</evidence>
<dbReference type="AlphaFoldDB" id="A0A2M8ITE4"/>
<accession>A0A2M8ITE4</accession>
<keyword evidence="7" id="KW-1185">Reference proteome</keyword>
<reference evidence="6 7" key="1">
    <citation type="journal article" date="2018" name="Int. J. Syst. Evol. Microbiol.">
        <title>Pseudooceanicola lipolyticus sp. nov., a marine alphaproteobacterium, reclassification of Oceanicola flagellatus as Pseudooceanicola flagellatus comb. nov. and emended description of the genus Pseudooceanicola.</title>
        <authorList>
            <person name="Huang M.-M."/>
            <person name="Guo L.-L."/>
            <person name="Wu Y.-H."/>
            <person name="Lai Q.-L."/>
            <person name="Shao Z.-Z."/>
            <person name="Wang C.-S."/>
            <person name="Wu M."/>
            <person name="Xu X.-W."/>
        </authorList>
    </citation>
    <scope>NUCLEOTIDE SEQUENCE [LARGE SCALE GENOMIC DNA]</scope>
    <source>
        <strain evidence="6 7">157</strain>
    </source>
</reference>